<dbReference type="PROSITE" id="PS51063">
    <property type="entry name" value="HTH_CRP_2"/>
    <property type="match status" value="1"/>
</dbReference>
<dbReference type="PANTHER" id="PTHR24567:SF74">
    <property type="entry name" value="HTH-TYPE TRANSCRIPTIONAL REGULATOR ARCR"/>
    <property type="match status" value="1"/>
</dbReference>
<dbReference type="InterPro" id="IPR012318">
    <property type="entry name" value="HTH_CRP"/>
</dbReference>
<keyword evidence="6" id="KW-1185">Reference proteome</keyword>
<proteinExistence type="predicted"/>
<protein>
    <submittedName>
        <fullName evidence="5">Crp/Fnr family transcriptional regulator</fullName>
    </submittedName>
</protein>
<comment type="caution">
    <text evidence="5">The sequence shown here is derived from an EMBL/GenBank/DDBJ whole genome shotgun (WGS) entry which is preliminary data.</text>
</comment>
<dbReference type="InterPro" id="IPR018490">
    <property type="entry name" value="cNMP-bd_dom_sf"/>
</dbReference>
<feature type="domain" description="HTH crp-type" evidence="4">
    <location>
        <begin position="139"/>
        <end position="205"/>
    </location>
</feature>
<dbReference type="Gene3D" id="1.10.10.10">
    <property type="entry name" value="Winged helix-like DNA-binding domain superfamily/Winged helix DNA-binding domain"/>
    <property type="match status" value="1"/>
</dbReference>
<dbReference type="Pfam" id="PF13545">
    <property type="entry name" value="HTH_Crp_2"/>
    <property type="match status" value="1"/>
</dbReference>
<keyword evidence="1" id="KW-0805">Transcription regulation</keyword>
<dbReference type="GO" id="GO:0003677">
    <property type="term" value="F:DNA binding"/>
    <property type="evidence" value="ECO:0007669"/>
    <property type="project" value="UniProtKB-KW"/>
</dbReference>
<dbReference type="GO" id="GO:0003700">
    <property type="term" value="F:DNA-binding transcription factor activity"/>
    <property type="evidence" value="ECO:0007669"/>
    <property type="project" value="TreeGrafter"/>
</dbReference>
<evidence type="ECO:0000313" key="5">
    <source>
        <dbReference type="EMBL" id="MCD7110220.1"/>
    </source>
</evidence>
<dbReference type="Proteomes" id="UP001139089">
    <property type="component" value="Unassembled WGS sequence"/>
</dbReference>
<name>A0A9X1NSD7_9HYPH</name>
<keyword evidence="2" id="KW-0238">DNA-binding</keyword>
<dbReference type="InterPro" id="IPR014710">
    <property type="entry name" value="RmlC-like_jellyroll"/>
</dbReference>
<dbReference type="InterPro" id="IPR036390">
    <property type="entry name" value="WH_DNA-bd_sf"/>
</dbReference>
<evidence type="ECO:0000256" key="1">
    <source>
        <dbReference type="ARBA" id="ARBA00023015"/>
    </source>
</evidence>
<keyword evidence="3" id="KW-0804">Transcription</keyword>
<dbReference type="SUPFAM" id="SSF51206">
    <property type="entry name" value="cAMP-binding domain-like"/>
    <property type="match status" value="1"/>
</dbReference>
<dbReference type="AlphaFoldDB" id="A0A9X1NSD7"/>
<evidence type="ECO:0000259" key="4">
    <source>
        <dbReference type="PROSITE" id="PS51063"/>
    </source>
</evidence>
<dbReference type="EMBL" id="JAJOZR010000008">
    <property type="protein sequence ID" value="MCD7110220.1"/>
    <property type="molecule type" value="Genomic_DNA"/>
</dbReference>
<accession>A0A9X1NSD7</accession>
<gene>
    <name evidence="5" type="ORF">LRX75_14350</name>
</gene>
<dbReference type="InterPro" id="IPR036388">
    <property type="entry name" value="WH-like_DNA-bd_sf"/>
</dbReference>
<sequence length="227" mass="24854">MKNGLLASLSPPDLDILLADLEPIDLAHGQILHQPFETISHAYFFLGGLSSEVIRDSGGQRVEIGCIGREGLSGLPLLLGVGEAPHQAFMQIGGPALRIRAEAFERILQDHPAIRSALLKFVHTFMMQVASTALADARYTINERLARWILMAHDRTGDDDLPLTHDFLALMLGVRRPSVTTALHILEGKALIRSSRGTVTLRDRQGLERLAGGSYGFAEAEYRRVIG</sequence>
<dbReference type="PANTHER" id="PTHR24567">
    <property type="entry name" value="CRP FAMILY TRANSCRIPTIONAL REGULATORY PROTEIN"/>
    <property type="match status" value="1"/>
</dbReference>
<reference evidence="5" key="1">
    <citation type="submission" date="2021-12" db="EMBL/GenBank/DDBJ databases">
        <authorList>
            <person name="Li Y."/>
        </authorList>
    </citation>
    <scope>NUCLEOTIDE SEQUENCE</scope>
    <source>
        <strain evidence="5">DKSPLA3</strain>
    </source>
</reference>
<dbReference type="Gene3D" id="2.60.120.10">
    <property type="entry name" value="Jelly Rolls"/>
    <property type="match status" value="1"/>
</dbReference>
<evidence type="ECO:0000256" key="2">
    <source>
        <dbReference type="ARBA" id="ARBA00023125"/>
    </source>
</evidence>
<evidence type="ECO:0000256" key="3">
    <source>
        <dbReference type="ARBA" id="ARBA00023163"/>
    </source>
</evidence>
<dbReference type="InterPro" id="IPR050397">
    <property type="entry name" value="Env_Response_Regulators"/>
</dbReference>
<organism evidence="5 6">
    <name type="scientific">Rhizobium quercicola</name>
    <dbReference type="NCBI Taxonomy" id="2901226"/>
    <lineage>
        <taxon>Bacteria</taxon>
        <taxon>Pseudomonadati</taxon>
        <taxon>Pseudomonadota</taxon>
        <taxon>Alphaproteobacteria</taxon>
        <taxon>Hyphomicrobiales</taxon>
        <taxon>Rhizobiaceae</taxon>
        <taxon>Rhizobium/Agrobacterium group</taxon>
        <taxon>Rhizobium</taxon>
    </lineage>
</organism>
<dbReference type="SUPFAM" id="SSF46785">
    <property type="entry name" value="Winged helix' DNA-binding domain"/>
    <property type="match status" value="1"/>
</dbReference>
<dbReference type="GO" id="GO:0005829">
    <property type="term" value="C:cytosol"/>
    <property type="evidence" value="ECO:0007669"/>
    <property type="project" value="TreeGrafter"/>
</dbReference>
<dbReference type="RefSeq" id="WP_231815408.1">
    <property type="nucleotide sequence ID" value="NZ_JAJOZR010000008.1"/>
</dbReference>
<evidence type="ECO:0000313" key="6">
    <source>
        <dbReference type="Proteomes" id="UP001139089"/>
    </source>
</evidence>